<dbReference type="PANTHER" id="PTHR10545:SF29">
    <property type="entry name" value="GH14572P-RELATED"/>
    <property type="match status" value="1"/>
</dbReference>
<dbReference type="PROSITE" id="PS51186">
    <property type="entry name" value="GNAT"/>
    <property type="match status" value="1"/>
</dbReference>
<dbReference type="Gene3D" id="3.40.630.30">
    <property type="match status" value="1"/>
</dbReference>
<evidence type="ECO:0000313" key="4">
    <source>
        <dbReference type="EMBL" id="WMW79669.1"/>
    </source>
</evidence>
<organism evidence="4 5">
    <name type="scientific">Undibacterium cyanobacteriorum</name>
    <dbReference type="NCBI Taxonomy" id="3073561"/>
    <lineage>
        <taxon>Bacteria</taxon>
        <taxon>Pseudomonadati</taxon>
        <taxon>Pseudomonadota</taxon>
        <taxon>Betaproteobacteria</taxon>
        <taxon>Burkholderiales</taxon>
        <taxon>Oxalobacteraceae</taxon>
        <taxon>Undibacterium</taxon>
    </lineage>
</organism>
<dbReference type="InterPro" id="IPR000182">
    <property type="entry name" value="GNAT_dom"/>
</dbReference>
<sequence>MNFYDQRFIVRRAETSDATELLGLMHELADFEKYREHFLVTETDLVRMGLGDGASDFVAYLCCTEEGKIEAYAVIVEIKFTFDLRPNWYLKEFFVRPEARRQGVGAHLFEALKAQARASGVGRLKWDVLPDTRSAQAFYRHHQGELETAWQAWILRF</sequence>
<evidence type="ECO:0000256" key="2">
    <source>
        <dbReference type="ARBA" id="ARBA00023315"/>
    </source>
</evidence>
<proteinExistence type="predicted"/>
<feature type="domain" description="N-acetyltransferase" evidence="3">
    <location>
        <begin position="8"/>
        <end position="157"/>
    </location>
</feature>
<reference evidence="4" key="1">
    <citation type="submission" date="2023-09" db="EMBL/GenBank/DDBJ databases">
        <title>Undibacterium sp. 20NA77.5 isolated from freshwater.</title>
        <authorList>
            <person name="Le V."/>
            <person name="Ko S.-R."/>
            <person name="Ahn C.-Y."/>
            <person name="Oh H.-M."/>
        </authorList>
    </citation>
    <scope>NUCLEOTIDE SEQUENCE</scope>
    <source>
        <strain evidence="4">20NA77.5</strain>
    </source>
</reference>
<accession>A0ABY9RFN6</accession>
<gene>
    <name evidence="4" type="ORF">RF679_13540</name>
</gene>
<name>A0ABY9RFN6_9BURK</name>
<dbReference type="PANTHER" id="PTHR10545">
    <property type="entry name" value="DIAMINE N-ACETYLTRANSFERASE"/>
    <property type="match status" value="1"/>
</dbReference>
<keyword evidence="5" id="KW-1185">Reference proteome</keyword>
<dbReference type="CDD" id="cd04301">
    <property type="entry name" value="NAT_SF"/>
    <property type="match status" value="1"/>
</dbReference>
<evidence type="ECO:0000313" key="5">
    <source>
        <dbReference type="Proteomes" id="UP001181355"/>
    </source>
</evidence>
<dbReference type="EMBL" id="CP133720">
    <property type="protein sequence ID" value="WMW79669.1"/>
    <property type="molecule type" value="Genomic_DNA"/>
</dbReference>
<dbReference type="RefSeq" id="WP_309481164.1">
    <property type="nucleotide sequence ID" value="NZ_CP133720.1"/>
</dbReference>
<keyword evidence="1" id="KW-0808">Transferase</keyword>
<keyword evidence="2" id="KW-0012">Acyltransferase</keyword>
<evidence type="ECO:0000256" key="1">
    <source>
        <dbReference type="ARBA" id="ARBA00022679"/>
    </source>
</evidence>
<dbReference type="SUPFAM" id="SSF55729">
    <property type="entry name" value="Acyl-CoA N-acyltransferases (Nat)"/>
    <property type="match status" value="1"/>
</dbReference>
<dbReference type="Pfam" id="PF00583">
    <property type="entry name" value="Acetyltransf_1"/>
    <property type="match status" value="1"/>
</dbReference>
<dbReference type="InterPro" id="IPR051016">
    <property type="entry name" value="Diverse_Substrate_AcTransf"/>
</dbReference>
<evidence type="ECO:0000259" key="3">
    <source>
        <dbReference type="PROSITE" id="PS51186"/>
    </source>
</evidence>
<dbReference type="Proteomes" id="UP001181355">
    <property type="component" value="Chromosome"/>
</dbReference>
<dbReference type="InterPro" id="IPR016181">
    <property type="entry name" value="Acyl_CoA_acyltransferase"/>
</dbReference>
<protein>
    <submittedName>
        <fullName evidence="4">GNAT family N-acetyltransferase</fullName>
    </submittedName>
</protein>